<reference evidence="2 3" key="1">
    <citation type="journal article" date="2015" name="Genome Announc.">
        <title>Complete Genome Sequence of Spiroplasma kunkelii Strain CR2-3x, Causal Agent of Corn Stunt Disease in Zea mays L.</title>
        <authorList>
            <person name="Davis R.E."/>
            <person name="Shao J."/>
            <person name="Dally E.L."/>
            <person name="Zhao Y."/>
            <person name="Gasparich G.E."/>
            <person name="Gaynor B.J."/>
            <person name="Athey J.C."/>
            <person name="Harrison N.A."/>
            <person name="Donofrio N."/>
        </authorList>
    </citation>
    <scope>NUCLEOTIDE SEQUENCE [LARGE SCALE GENOMIC DNA]</scope>
    <source>
        <strain evidence="2 3">CR2-3x</strain>
    </source>
</reference>
<protein>
    <submittedName>
        <fullName evidence="2">Uncharacterized protein</fullName>
    </submittedName>
</protein>
<evidence type="ECO:0000256" key="1">
    <source>
        <dbReference type="SAM" id="Phobius"/>
    </source>
</evidence>
<organism evidence="2 3">
    <name type="scientific">Spiroplasma kunkelii CR2-3x</name>
    <dbReference type="NCBI Taxonomy" id="273035"/>
    <lineage>
        <taxon>Bacteria</taxon>
        <taxon>Bacillati</taxon>
        <taxon>Mycoplasmatota</taxon>
        <taxon>Mollicutes</taxon>
        <taxon>Entomoplasmatales</taxon>
        <taxon>Spiroplasmataceae</taxon>
        <taxon>Spiroplasma</taxon>
    </lineage>
</organism>
<name>A0A0K2JHE4_SPIKU</name>
<gene>
    <name evidence="2" type="ORF">SKUN_00950</name>
</gene>
<keyword evidence="1" id="KW-1133">Transmembrane helix</keyword>
<dbReference type="AlphaFoldDB" id="A0A0K2JHE4"/>
<dbReference type="STRING" id="273035.SKUN_00950"/>
<evidence type="ECO:0000313" key="3">
    <source>
        <dbReference type="Proteomes" id="UP000062963"/>
    </source>
</evidence>
<keyword evidence="1" id="KW-0812">Transmembrane</keyword>
<dbReference type="KEGG" id="skn:SKUN_00950"/>
<accession>A0A0K2JHE4</accession>
<dbReference type="PATRIC" id="fig|273035.7.peg.1169"/>
<evidence type="ECO:0000313" key="2">
    <source>
        <dbReference type="EMBL" id="ALA97837.1"/>
    </source>
</evidence>
<dbReference type="EMBL" id="CP010899">
    <property type="protein sequence ID" value="ALA97837.1"/>
    <property type="molecule type" value="Genomic_DNA"/>
</dbReference>
<keyword evidence="1" id="KW-0472">Membrane</keyword>
<proteinExistence type="predicted"/>
<dbReference type="Proteomes" id="UP000062963">
    <property type="component" value="Chromosome"/>
</dbReference>
<sequence>MLNCSYKKDIIELQAIALLAPIAEKLIAPRIAKIFFIFYMFPLYSINIIDNLIVFFSSLNLN</sequence>
<feature type="transmembrane region" description="Helical" evidence="1">
    <location>
        <begin position="34"/>
        <end position="56"/>
    </location>
</feature>
<keyword evidence="3" id="KW-1185">Reference proteome</keyword>